<evidence type="ECO:0000256" key="1">
    <source>
        <dbReference type="SAM" id="MobiDB-lite"/>
    </source>
</evidence>
<evidence type="ECO:0000313" key="4">
    <source>
        <dbReference type="Proteomes" id="UP000284706"/>
    </source>
</evidence>
<dbReference type="EMBL" id="NHYE01000736">
    <property type="protein sequence ID" value="PPR03458.1"/>
    <property type="molecule type" value="Genomic_DNA"/>
</dbReference>
<dbReference type="InParanoid" id="A0A409YKB5"/>
<feature type="transmembrane region" description="Helical" evidence="2">
    <location>
        <begin position="342"/>
        <end position="362"/>
    </location>
</feature>
<comment type="caution">
    <text evidence="3">The sequence shown here is derived from an EMBL/GenBank/DDBJ whole genome shotgun (WGS) entry which is preliminary data.</text>
</comment>
<evidence type="ECO:0000256" key="2">
    <source>
        <dbReference type="SAM" id="Phobius"/>
    </source>
</evidence>
<dbReference type="Proteomes" id="UP000284706">
    <property type="component" value="Unassembled WGS sequence"/>
</dbReference>
<dbReference type="AlphaFoldDB" id="A0A409YKB5"/>
<protein>
    <submittedName>
        <fullName evidence="3">Uncharacterized protein</fullName>
    </submittedName>
</protein>
<sequence length="412" mass="46455">MRNAAHKTRLQPAGLTHTRKRRREGIHFVCLPRRTAWEPASEDPFTSHELRGNTSTSRAADVDRSSFYHSALRARQDRQHRSSCPATGGAVWTPDSGLGTFPNLEARHDLRRPDPESTPAFTGIPDRQWVVTALKGKDRVHDDAVRNGPGIGCTDVYEVDARCWADEHHCKRSKTRSARIGGRWRAVSPQPLLGTAVLLSMYAFGACNRPQATTGCPSTCRRYVCDAHFNSTFPCKVRVKRDSQSERQVFVPEAVLPTPGSEWQNGPLALLSMWAFCTRIIMAVLWPVDVCDASLGFGVRYLILTLIWSFLPVGICCVCLLLLLVVWYLILTLILPIQFECFFFFQCFSFNVPILALDYLGVGSLCKYPEKFFETQVFFDNLPSLTNTASPFPYRVKVYVRKPTCPKFLSQV</sequence>
<keyword evidence="2" id="KW-1133">Transmembrane helix</keyword>
<feature type="transmembrane region" description="Helical" evidence="2">
    <location>
        <begin position="306"/>
        <end position="330"/>
    </location>
</feature>
<feature type="region of interest" description="Disordered" evidence="1">
    <location>
        <begin position="40"/>
        <end position="97"/>
    </location>
</feature>
<accession>A0A409YKB5</accession>
<keyword evidence="2" id="KW-0812">Transmembrane</keyword>
<evidence type="ECO:0000313" key="3">
    <source>
        <dbReference type="EMBL" id="PPR03458.1"/>
    </source>
</evidence>
<organism evidence="3 4">
    <name type="scientific">Gymnopilus dilepis</name>
    <dbReference type="NCBI Taxonomy" id="231916"/>
    <lineage>
        <taxon>Eukaryota</taxon>
        <taxon>Fungi</taxon>
        <taxon>Dikarya</taxon>
        <taxon>Basidiomycota</taxon>
        <taxon>Agaricomycotina</taxon>
        <taxon>Agaricomycetes</taxon>
        <taxon>Agaricomycetidae</taxon>
        <taxon>Agaricales</taxon>
        <taxon>Agaricineae</taxon>
        <taxon>Hymenogastraceae</taxon>
        <taxon>Gymnopilus</taxon>
    </lineage>
</organism>
<proteinExistence type="predicted"/>
<gene>
    <name evidence="3" type="ORF">CVT26_007874</name>
</gene>
<reference evidence="3 4" key="1">
    <citation type="journal article" date="2018" name="Evol. Lett.">
        <title>Horizontal gene cluster transfer increased hallucinogenic mushroom diversity.</title>
        <authorList>
            <person name="Reynolds H.T."/>
            <person name="Vijayakumar V."/>
            <person name="Gluck-Thaler E."/>
            <person name="Korotkin H.B."/>
            <person name="Matheny P.B."/>
            <person name="Slot J.C."/>
        </authorList>
    </citation>
    <scope>NUCLEOTIDE SEQUENCE [LARGE SCALE GENOMIC DNA]</scope>
    <source>
        <strain evidence="3 4">SRW20</strain>
    </source>
</reference>
<keyword evidence="2" id="KW-0472">Membrane</keyword>
<keyword evidence="4" id="KW-1185">Reference proteome</keyword>
<name>A0A409YKB5_9AGAR</name>